<evidence type="ECO:0000313" key="2">
    <source>
        <dbReference type="EMBL" id="KIK51126.1"/>
    </source>
</evidence>
<feature type="chain" id="PRO_5002207623" description="Hydrophobin" evidence="1">
    <location>
        <begin position="23"/>
        <end position="82"/>
    </location>
</feature>
<proteinExistence type="predicted"/>
<dbReference type="AlphaFoldDB" id="A0A0D0BA32"/>
<dbReference type="OrthoDB" id="3026402at2759"/>
<reference evidence="2 3" key="1">
    <citation type="submission" date="2014-04" db="EMBL/GenBank/DDBJ databases">
        <title>Evolutionary Origins and Diversification of the Mycorrhizal Mutualists.</title>
        <authorList>
            <consortium name="DOE Joint Genome Institute"/>
            <consortium name="Mycorrhizal Genomics Consortium"/>
            <person name="Kohler A."/>
            <person name="Kuo A."/>
            <person name="Nagy L.G."/>
            <person name="Floudas D."/>
            <person name="Copeland A."/>
            <person name="Barry K.W."/>
            <person name="Cichocki N."/>
            <person name="Veneault-Fourrey C."/>
            <person name="LaButti K."/>
            <person name="Lindquist E.A."/>
            <person name="Lipzen A."/>
            <person name="Lundell T."/>
            <person name="Morin E."/>
            <person name="Murat C."/>
            <person name="Riley R."/>
            <person name="Ohm R."/>
            <person name="Sun H."/>
            <person name="Tunlid A."/>
            <person name="Henrissat B."/>
            <person name="Grigoriev I.V."/>
            <person name="Hibbett D.S."/>
            <person name="Martin F."/>
        </authorList>
    </citation>
    <scope>NUCLEOTIDE SEQUENCE [LARGE SCALE GENOMIC DNA]</scope>
    <source>
        <strain evidence="2 3">FD-317 M1</strain>
    </source>
</reference>
<keyword evidence="1" id="KW-0732">Signal</keyword>
<dbReference type="HOGENOM" id="CLU_2558502_0_0_1"/>
<organism evidence="2 3">
    <name type="scientific">Collybiopsis luxurians FD-317 M1</name>
    <dbReference type="NCBI Taxonomy" id="944289"/>
    <lineage>
        <taxon>Eukaryota</taxon>
        <taxon>Fungi</taxon>
        <taxon>Dikarya</taxon>
        <taxon>Basidiomycota</taxon>
        <taxon>Agaricomycotina</taxon>
        <taxon>Agaricomycetes</taxon>
        <taxon>Agaricomycetidae</taxon>
        <taxon>Agaricales</taxon>
        <taxon>Marasmiineae</taxon>
        <taxon>Omphalotaceae</taxon>
        <taxon>Collybiopsis</taxon>
        <taxon>Collybiopsis luxurians</taxon>
    </lineage>
</organism>
<evidence type="ECO:0000313" key="3">
    <source>
        <dbReference type="Proteomes" id="UP000053593"/>
    </source>
</evidence>
<sequence>MYALKTFTVATIVFVFAAAVSAEPVSRTVYRCGTPENPSCPSGYRCCGPFIVDPPLGGTCVFVTFFSRKPPNISLLSDAISE</sequence>
<protein>
    <recommendedName>
        <fullName evidence="4">Hydrophobin</fullName>
    </recommendedName>
</protein>
<evidence type="ECO:0008006" key="4">
    <source>
        <dbReference type="Google" id="ProtNLM"/>
    </source>
</evidence>
<keyword evidence="3" id="KW-1185">Reference proteome</keyword>
<evidence type="ECO:0000256" key="1">
    <source>
        <dbReference type="SAM" id="SignalP"/>
    </source>
</evidence>
<accession>A0A0D0BA32</accession>
<gene>
    <name evidence="2" type="ORF">GYMLUDRAFT_252361</name>
</gene>
<feature type="signal peptide" evidence="1">
    <location>
        <begin position="1"/>
        <end position="22"/>
    </location>
</feature>
<dbReference type="EMBL" id="KN834872">
    <property type="protein sequence ID" value="KIK51126.1"/>
    <property type="molecule type" value="Genomic_DNA"/>
</dbReference>
<name>A0A0D0BA32_9AGAR</name>
<dbReference type="Proteomes" id="UP000053593">
    <property type="component" value="Unassembled WGS sequence"/>
</dbReference>